<evidence type="ECO:0000313" key="2">
    <source>
        <dbReference type="EMBL" id="KAJ5311629.1"/>
    </source>
</evidence>
<feature type="compositionally biased region" description="Basic and acidic residues" evidence="1">
    <location>
        <begin position="119"/>
        <end position="130"/>
    </location>
</feature>
<proteinExistence type="predicted"/>
<comment type="caution">
    <text evidence="2">The sequence shown here is derived from an EMBL/GenBank/DDBJ whole genome shotgun (WGS) entry which is preliminary data.</text>
</comment>
<reference evidence="2" key="1">
    <citation type="submission" date="2022-12" db="EMBL/GenBank/DDBJ databases">
        <authorList>
            <person name="Petersen C."/>
        </authorList>
    </citation>
    <scope>NUCLEOTIDE SEQUENCE</scope>
    <source>
        <strain evidence="2">IBT 21472</strain>
    </source>
</reference>
<reference evidence="2" key="2">
    <citation type="journal article" date="2023" name="IMA Fungus">
        <title>Comparative genomic study of the Penicillium genus elucidates a diverse pangenome and 15 lateral gene transfer events.</title>
        <authorList>
            <person name="Petersen C."/>
            <person name="Sorensen T."/>
            <person name="Nielsen M.R."/>
            <person name="Sondergaard T.E."/>
            <person name="Sorensen J.L."/>
            <person name="Fitzpatrick D.A."/>
            <person name="Frisvad J.C."/>
            <person name="Nielsen K.L."/>
        </authorList>
    </citation>
    <scope>NUCLEOTIDE SEQUENCE</scope>
    <source>
        <strain evidence="2">IBT 21472</strain>
    </source>
</reference>
<name>A0A9W9PUK9_9EURO</name>
<evidence type="ECO:0000256" key="1">
    <source>
        <dbReference type="SAM" id="MobiDB-lite"/>
    </source>
</evidence>
<keyword evidence="3" id="KW-1185">Reference proteome</keyword>
<feature type="region of interest" description="Disordered" evidence="1">
    <location>
        <begin position="111"/>
        <end position="130"/>
    </location>
</feature>
<organism evidence="2 3">
    <name type="scientific">Penicillium atrosanguineum</name>
    <dbReference type="NCBI Taxonomy" id="1132637"/>
    <lineage>
        <taxon>Eukaryota</taxon>
        <taxon>Fungi</taxon>
        <taxon>Dikarya</taxon>
        <taxon>Ascomycota</taxon>
        <taxon>Pezizomycotina</taxon>
        <taxon>Eurotiomycetes</taxon>
        <taxon>Eurotiomycetidae</taxon>
        <taxon>Eurotiales</taxon>
        <taxon>Aspergillaceae</taxon>
        <taxon>Penicillium</taxon>
    </lineage>
</organism>
<dbReference type="Proteomes" id="UP001147746">
    <property type="component" value="Unassembled WGS sequence"/>
</dbReference>
<protein>
    <submittedName>
        <fullName evidence="2">Uncharacterized protein</fullName>
    </submittedName>
</protein>
<gene>
    <name evidence="2" type="ORF">N7476_007489</name>
</gene>
<dbReference type="AlphaFoldDB" id="A0A9W9PUK9"/>
<sequence>MSRERPQTLPPRLLQSLHFAPRKLRAIFNKYYKWKRNSSTESPTFQNIFTPSILHRLHAQPPQKWQPRKKTPTLLRLTSLKALTEAIRNYDGKYDDGPAGLITRVIVPSDVPPAPLHGPRQDTLDRAPRI</sequence>
<accession>A0A9W9PUK9</accession>
<dbReference type="EMBL" id="JAPZBO010000007">
    <property type="protein sequence ID" value="KAJ5311629.1"/>
    <property type="molecule type" value="Genomic_DNA"/>
</dbReference>
<evidence type="ECO:0000313" key="3">
    <source>
        <dbReference type="Proteomes" id="UP001147746"/>
    </source>
</evidence>